<keyword evidence="1" id="KW-0472">Membrane</keyword>
<feature type="transmembrane region" description="Helical" evidence="1">
    <location>
        <begin position="102"/>
        <end position="120"/>
    </location>
</feature>
<name>A0A1H6BWA1_9SPHI</name>
<protein>
    <submittedName>
        <fullName evidence="2">Uncharacterized membrane protein HdeD, DUF308 family</fullName>
    </submittedName>
</protein>
<dbReference type="InterPro" id="IPR052712">
    <property type="entry name" value="Acid_resist_chaperone_HdeD"/>
</dbReference>
<evidence type="ECO:0000256" key="1">
    <source>
        <dbReference type="SAM" id="Phobius"/>
    </source>
</evidence>
<dbReference type="Pfam" id="PF03729">
    <property type="entry name" value="DUF308"/>
    <property type="match status" value="2"/>
</dbReference>
<keyword evidence="1" id="KW-0812">Transmembrane</keyword>
<dbReference type="InterPro" id="IPR005325">
    <property type="entry name" value="DUF308_memb"/>
</dbReference>
<sequence>MENFLKTIRNAIKHWYIPLLIGILLILLGIYVLSTPVASYVTLSIMFSYSFLFAGIMEIIFSLSNKRELDGWGWYLAGGILNTLFGVLLLNNPAISMTTLPFIIGFFALFRSIQYVSFALDLKSYGVRSWGWTLFFGILGILFSFMLLWNPIFAGLTIVIWTGMAIITAGFASCVLSTQLKNLKNLASRTPEDWKRRYDELKEEYHRYKSGQQ</sequence>
<dbReference type="OrthoDB" id="7059775at2"/>
<dbReference type="AlphaFoldDB" id="A0A1H6BWA1"/>
<feature type="transmembrane region" description="Helical" evidence="1">
    <location>
        <begin position="158"/>
        <end position="176"/>
    </location>
</feature>
<feature type="transmembrane region" description="Helical" evidence="1">
    <location>
        <begin position="40"/>
        <end position="60"/>
    </location>
</feature>
<dbReference type="RefSeq" id="WP_103907422.1">
    <property type="nucleotide sequence ID" value="NZ_CP049246.1"/>
</dbReference>
<feature type="transmembrane region" description="Helical" evidence="1">
    <location>
        <begin position="132"/>
        <end position="152"/>
    </location>
</feature>
<keyword evidence="1" id="KW-1133">Transmembrane helix</keyword>
<feature type="transmembrane region" description="Helical" evidence="1">
    <location>
        <begin position="72"/>
        <end position="90"/>
    </location>
</feature>
<evidence type="ECO:0000313" key="3">
    <source>
        <dbReference type="Proteomes" id="UP000236731"/>
    </source>
</evidence>
<feature type="transmembrane region" description="Helical" evidence="1">
    <location>
        <begin position="15"/>
        <end position="34"/>
    </location>
</feature>
<gene>
    <name evidence="2" type="ORF">SAMN05421877_11216</name>
</gene>
<accession>A0A1H6BWA1</accession>
<dbReference type="PANTHER" id="PTHR34989:SF1">
    <property type="entry name" value="PROTEIN HDED"/>
    <property type="match status" value="1"/>
</dbReference>
<proteinExistence type="predicted"/>
<evidence type="ECO:0000313" key="2">
    <source>
        <dbReference type="EMBL" id="SEG64979.1"/>
    </source>
</evidence>
<organism evidence="2 3">
    <name type="scientific">Sphingobacterium lactis</name>
    <dbReference type="NCBI Taxonomy" id="797291"/>
    <lineage>
        <taxon>Bacteria</taxon>
        <taxon>Pseudomonadati</taxon>
        <taxon>Bacteroidota</taxon>
        <taxon>Sphingobacteriia</taxon>
        <taxon>Sphingobacteriales</taxon>
        <taxon>Sphingobacteriaceae</taxon>
        <taxon>Sphingobacterium</taxon>
    </lineage>
</organism>
<dbReference type="EMBL" id="FNUT01000012">
    <property type="protein sequence ID" value="SEG64979.1"/>
    <property type="molecule type" value="Genomic_DNA"/>
</dbReference>
<dbReference type="GO" id="GO:0005886">
    <property type="term" value="C:plasma membrane"/>
    <property type="evidence" value="ECO:0007669"/>
    <property type="project" value="TreeGrafter"/>
</dbReference>
<dbReference type="PANTHER" id="PTHR34989">
    <property type="entry name" value="PROTEIN HDED"/>
    <property type="match status" value="1"/>
</dbReference>
<keyword evidence="3" id="KW-1185">Reference proteome</keyword>
<reference evidence="3" key="1">
    <citation type="submission" date="2016-10" db="EMBL/GenBank/DDBJ databases">
        <authorList>
            <person name="Varghese N."/>
            <person name="Submissions S."/>
        </authorList>
    </citation>
    <scope>NUCLEOTIDE SEQUENCE [LARGE SCALE GENOMIC DNA]</scope>
    <source>
        <strain evidence="3">DSM 22361</strain>
    </source>
</reference>
<dbReference type="Proteomes" id="UP000236731">
    <property type="component" value="Unassembled WGS sequence"/>
</dbReference>